<sequence length="134" mass="15537">MADVSIIPPPPHFDAPWVNRPILVTSGPLQGKWIRFVVSSFHSIVLYLTRIFLFQRRDRIPYGRSTPTQRLFRFNNTRHGARWDLNLGDDVPLSNDFYHSEPNWTSSSSHDEVESEDSPPNRSQTTDQTLINLF</sequence>
<evidence type="ECO:0000313" key="4">
    <source>
        <dbReference type="Proteomes" id="UP000007148"/>
    </source>
</evidence>
<proteinExistence type="predicted"/>
<dbReference type="AlphaFoldDB" id="G4U187"/>
<evidence type="ECO:0000256" key="2">
    <source>
        <dbReference type="SAM" id="Phobius"/>
    </source>
</evidence>
<dbReference type="HOGENOM" id="CLU_1897013_0_0_1"/>
<comment type="caution">
    <text evidence="3">The sequence shown here is derived from an EMBL/GenBank/DDBJ whole genome shotgun (WGS) entry which is preliminary data.</text>
</comment>
<name>G4U187_SERID</name>
<keyword evidence="2" id="KW-1133">Transmembrane helix</keyword>
<dbReference type="EMBL" id="CAFZ01001490">
    <property type="protein sequence ID" value="CCA77330.1"/>
    <property type="molecule type" value="Genomic_DNA"/>
</dbReference>
<feature type="transmembrane region" description="Helical" evidence="2">
    <location>
        <begin position="33"/>
        <end position="54"/>
    </location>
</feature>
<reference evidence="3 4" key="1">
    <citation type="journal article" date="2011" name="PLoS Pathog.">
        <title>Endophytic Life Strategies Decoded by Genome and Transcriptome Analyses of the Mutualistic Root Symbiont Piriformospora indica.</title>
        <authorList>
            <person name="Zuccaro A."/>
            <person name="Lahrmann U."/>
            <person name="Guldener U."/>
            <person name="Langen G."/>
            <person name="Pfiffi S."/>
            <person name="Biedenkopf D."/>
            <person name="Wong P."/>
            <person name="Samans B."/>
            <person name="Grimm C."/>
            <person name="Basiewicz M."/>
            <person name="Murat C."/>
            <person name="Martin F."/>
            <person name="Kogel K.H."/>
        </authorList>
    </citation>
    <scope>NUCLEOTIDE SEQUENCE [LARGE SCALE GENOMIC DNA]</scope>
    <source>
        <strain evidence="3 4">DSM 11827</strain>
    </source>
</reference>
<keyword evidence="4" id="KW-1185">Reference proteome</keyword>
<protein>
    <submittedName>
        <fullName evidence="3">Uncharacterized protein</fullName>
    </submittedName>
</protein>
<gene>
    <name evidence="3" type="ORF">PIIN_11307</name>
</gene>
<dbReference type="InParanoid" id="G4U187"/>
<organism evidence="3 4">
    <name type="scientific">Serendipita indica (strain DSM 11827)</name>
    <name type="common">Root endophyte fungus</name>
    <name type="synonym">Piriformospora indica</name>
    <dbReference type="NCBI Taxonomy" id="1109443"/>
    <lineage>
        <taxon>Eukaryota</taxon>
        <taxon>Fungi</taxon>
        <taxon>Dikarya</taxon>
        <taxon>Basidiomycota</taxon>
        <taxon>Agaricomycotina</taxon>
        <taxon>Agaricomycetes</taxon>
        <taxon>Sebacinales</taxon>
        <taxon>Serendipitaceae</taxon>
        <taxon>Serendipita</taxon>
    </lineage>
</organism>
<keyword evidence="2" id="KW-0472">Membrane</keyword>
<feature type="region of interest" description="Disordered" evidence="1">
    <location>
        <begin position="102"/>
        <end position="129"/>
    </location>
</feature>
<keyword evidence="2" id="KW-0812">Transmembrane</keyword>
<accession>G4U187</accession>
<dbReference type="Proteomes" id="UP000007148">
    <property type="component" value="Unassembled WGS sequence"/>
</dbReference>
<feature type="compositionally biased region" description="Polar residues" evidence="1">
    <location>
        <begin position="120"/>
        <end position="129"/>
    </location>
</feature>
<evidence type="ECO:0000313" key="3">
    <source>
        <dbReference type="EMBL" id="CCA77330.1"/>
    </source>
</evidence>
<evidence type="ECO:0000256" key="1">
    <source>
        <dbReference type="SAM" id="MobiDB-lite"/>
    </source>
</evidence>